<protein>
    <recommendedName>
        <fullName evidence="4">DUF218 domain-containing protein</fullName>
    </recommendedName>
</protein>
<evidence type="ECO:0000313" key="2">
    <source>
        <dbReference type="EMBL" id="KAJ7647572.1"/>
    </source>
</evidence>
<proteinExistence type="predicted"/>
<keyword evidence="1" id="KW-0812">Transmembrane</keyword>
<dbReference type="CDD" id="cd06259">
    <property type="entry name" value="YdcF-like"/>
    <property type="match status" value="1"/>
</dbReference>
<dbReference type="EMBL" id="JARKIF010000002">
    <property type="protein sequence ID" value="KAJ7647572.1"/>
    <property type="molecule type" value="Genomic_DNA"/>
</dbReference>
<dbReference type="InterPro" id="IPR003848">
    <property type="entry name" value="DUF218"/>
</dbReference>
<dbReference type="GO" id="GO:0005737">
    <property type="term" value="C:cytoplasm"/>
    <property type="evidence" value="ECO:0007669"/>
    <property type="project" value="TreeGrafter"/>
</dbReference>
<keyword evidence="1" id="KW-1133">Transmembrane helix</keyword>
<accession>A0AAD7CFZ2</accession>
<organism evidence="2 3">
    <name type="scientific">Roridomyces roridus</name>
    <dbReference type="NCBI Taxonomy" id="1738132"/>
    <lineage>
        <taxon>Eukaryota</taxon>
        <taxon>Fungi</taxon>
        <taxon>Dikarya</taxon>
        <taxon>Basidiomycota</taxon>
        <taxon>Agaricomycotina</taxon>
        <taxon>Agaricomycetes</taxon>
        <taxon>Agaricomycetidae</taxon>
        <taxon>Agaricales</taxon>
        <taxon>Marasmiineae</taxon>
        <taxon>Mycenaceae</taxon>
        <taxon>Roridomyces</taxon>
    </lineage>
</organism>
<gene>
    <name evidence="2" type="ORF">FB45DRAFT_1052032</name>
</gene>
<sequence>MLPRPVSTKRRHGSPYNFKFLLSRSRATNLLVCILLGALFVSFVTNVHLYFSSNADEGLARFKALASLLKPRKDLRNLIVVPGHAIWTGTDPDLRKNQDQWAFQSFQANQNAGRLELFFQHISAGARYALADPHSLLVFSGGQTQRESSTTEGESYLRLALKANLLQSDIFSRATSEDFALDSFQNLIFSIARFHEFTGHYPERILVVGYQMKRARFMDLHRAAIHWPENRFDYIGMDLPGDNSQAQKGEEQNGYLPYVDDLYGCHGFLADKRKQRNYALRYPSYYLSSPELRPLLTWCPQVHTELFKGTLPWLEA</sequence>
<keyword evidence="3" id="KW-1185">Reference proteome</keyword>
<dbReference type="PANTHER" id="PTHR28110:SF1">
    <property type="entry name" value="TRANSMEMBRANE PROTEIN"/>
    <property type="match status" value="1"/>
</dbReference>
<dbReference type="InterPro" id="IPR055323">
    <property type="entry name" value="C57A10.07/YOR238W"/>
</dbReference>
<dbReference type="Proteomes" id="UP001221142">
    <property type="component" value="Unassembled WGS sequence"/>
</dbReference>
<name>A0AAD7CFZ2_9AGAR</name>
<keyword evidence="1" id="KW-0472">Membrane</keyword>
<dbReference type="AlphaFoldDB" id="A0AAD7CFZ2"/>
<comment type="caution">
    <text evidence="2">The sequence shown here is derived from an EMBL/GenBank/DDBJ whole genome shotgun (WGS) entry which is preliminary data.</text>
</comment>
<dbReference type="PANTHER" id="PTHR28110">
    <property type="entry name" value="TRANSMEMBRANE PROTEIN"/>
    <property type="match status" value="1"/>
</dbReference>
<evidence type="ECO:0000313" key="3">
    <source>
        <dbReference type="Proteomes" id="UP001221142"/>
    </source>
</evidence>
<evidence type="ECO:0008006" key="4">
    <source>
        <dbReference type="Google" id="ProtNLM"/>
    </source>
</evidence>
<feature type="transmembrane region" description="Helical" evidence="1">
    <location>
        <begin position="29"/>
        <end position="51"/>
    </location>
</feature>
<reference evidence="2" key="1">
    <citation type="submission" date="2023-03" db="EMBL/GenBank/DDBJ databases">
        <title>Massive genome expansion in bonnet fungi (Mycena s.s.) driven by repeated elements and novel gene families across ecological guilds.</title>
        <authorList>
            <consortium name="Lawrence Berkeley National Laboratory"/>
            <person name="Harder C.B."/>
            <person name="Miyauchi S."/>
            <person name="Viragh M."/>
            <person name="Kuo A."/>
            <person name="Thoen E."/>
            <person name="Andreopoulos B."/>
            <person name="Lu D."/>
            <person name="Skrede I."/>
            <person name="Drula E."/>
            <person name="Henrissat B."/>
            <person name="Morin E."/>
            <person name="Kohler A."/>
            <person name="Barry K."/>
            <person name="LaButti K."/>
            <person name="Morin E."/>
            <person name="Salamov A."/>
            <person name="Lipzen A."/>
            <person name="Mereny Z."/>
            <person name="Hegedus B."/>
            <person name="Baldrian P."/>
            <person name="Stursova M."/>
            <person name="Weitz H."/>
            <person name="Taylor A."/>
            <person name="Grigoriev I.V."/>
            <person name="Nagy L.G."/>
            <person name="Martin F."/>
            <person name="Kauserud H."/>
        </authorList>
    </citation>
    <scope>NUCLEOTIDE SEQUENCE</scope>
    <source>
        <strain evidence="2">9284</strain>
    </source>
</reference>
<evidence type="ECO:0000256" key="1">
    <source>
        <dbReference type="SAM" id="Phobius"/>
    </source>
</evidence>